<dbReference type="Pfam" id="PF13430">
    <property type="entry name" value="DUF4112"/>
    <property type="match status" value="1"/>
</dbReference>
<proteinExistence type="predicted"/>
<evidence type="ECO:0000313" key="3">
    <source>
        <dbReference type="EMBL" id="ROW12801.1"/>
    </source>
</evidence>
<protein>
    <recommendedName>
        <fullName evidence="5">DUF4112 domain-containing protein</fullName>
    </recommendedName>
</protein>
<feature type="region of interest" description="Disordered" evidence="1">
    <location>
        <begin position="215"/>
        <end position="261"/>
    </location>
</feature>
<evidence type="ECO:0008006" key="5">
    <source>
        <dbReference type="Google" id="ProtNLM"/>
    </source>
</evidence>
<dbReference type="PANTHER" id="PTHR35519:SF2">
    <property type="entry name" value="PH DOMAIN PROTEIN"/>
    <property type="match status" value="1"/>
</dbReference>
<keyword evidence="2" id="KW-1133">Transmembrane helix</keyword>
<dbReference type="OrthoDB" id="2103474at2759"/>
<keyword evidence="2" id="KW-0812">Transmembrane</keyword>
<dbReference type="Proteomes" id="UP000283895">
    <property type="component" value="Unassembled WGS sequence"/>
</dbReference>
<sequence>MAFLAKFAASKYVGDKLEDNFGPENPRYHVLINEDGRRKKIKKQPPPGLEDQDERVLQAVRKKAWRYEWWVDCHCCCGLHVQFGTVTLWGLIPFVGDLISLVNAVSLIRAARRVRGGLPATVLVPMLAWALVDFVIKLVPIVGDLLTAIIKPNTRNCERVEGFLRRRGEKNLRGSATRGRGVVPVDNAPLVVAAQPGRQSGMSPGAAYGTVSPAPGAGAGAASGQSAVRVRAPRSGSRHLLPFWRRNEDTDSEGEEDETRR</sequence>
<reference evidence="3 4" key="1">
    <citation type="submission" date="2015-09" db="EMBL/GenBank/DDBJ databases">
        <title>Host preference determinants of Valsa canker pathogens revealed by comparative genomics.</title>
        <authorList>
            <person name="Yin Z."/>
            <person name="Huang L."/>
        </authorList>
    </citation>
    <scope>NUCLEOTIDE SEQUENCE [LARGE SCALE GENOMIC DNA]</scope>
    <source>
        <strain evidence="3 4">03-1</strain>
    </source>
</reference>
<evidence type="ECO:0000256" key="2">
    <source>
        <dbReference type="SAM" id="Phobius"/>
    </source>
</evidence>
<comment type="caution">
    <text evidence="3">The sequence shown here is derived from an EMBL/GenBank/DDBJ whole genome shotgun (WGS) entry which is preliminary data.</text>
</comment>
<dbReference type="AlphaFoldDB" id="A0A423XA71"/>
<feature type="transmembrane region" description="Helical" evidence="2">
    <location>
        <begin position="120"/>
        <end position="143"/>
    </location>
</feature>
<dbReference type="InterPro" id="IPR025187">
    <property type="entry name" value="DUF4112"/>
</dbReference>
<dbReference type="STRING" id="356882.A0A423XA71"/>
<organism evidence="3 4">
    <name type="scientific">Cytospora schulzeri</name>
    <dbReference type="NCBI Taxonomy" id="448051"/>
    <lineage>
        <taxon>Eukaryota</taxon>
        <taxon>Fungi</taxon>
        <taxon>Dikarya</taxon>
        <taxon>Ascomycota</taxon>
        <taxon>Pezizomycotina</taxon>
        <taxon>Sordariomycetes</taxon>
        <taxon>Sordariomycetidae</taxon>
        <taxon>Diaporthales</taxon>
        <taxon>Cytosporaceae</taxon>
        <taxon>Cytospora</taxon>
    </lineage>
</organism>
<accession>A0A423XA71</accession>
<gene>
    <name evidence="3" type="ORF">VMCG_00250</name>
</gene>
<dbReference type="EMBL" id="LKEA01000001">
    <property type="protein sequence ID" value="ROW12801.1"/>
    <property type="molecule type" value="Genomic_DNA"/>
</dbReference>
<feature type="transmembrane region" description="Helical" evidence="2">
    <location>
        <begin position="88"/>
        <end position="108"/>
    </location>
</feature>
<evidence type="ECO:0000313" key="4">
    <source>
        <dbReference type="Proteomes" id="UP000283895"/>
    </source>
</evidence>
<keyword evidence="4" id="KW-1185">Reference proteome</keyword>
<dbReference type="PANTHER" id="PTHR35519">
    <property type="entry name" value="MEMBRANE PROTEINS"/>
    <property type="match status" value="1"/>
</dbReference>
<feature type="compositionally biased region" description="Low complexity" evidence="1">
    <location>
        <begin position="215"/>
        <end position="227"/>
    </location>
</feature>
<name>A0A423XA71_9PEZI</name>
<keyword evidence="2" id="KW-0472">Membrane</keyword>
<evidence type="ECO:0000256" key="1">
    <source>
        <dbReference type="SAM" id="MobiDB-lite"/>
    </source>
</evidence>
<feature type="compositionally biased region" description="Acidic residues" evidence="1">
    <location>
        <begin position="250"/>
        <end position="261"/>
    </location>
</feature>